<gene>
    <name evidence="2" type="ORF">An15g01100</name>
</gene>
<dbReference type="GeneID" id="84593095"/>
<dbReference type="VEuPathDB" id="FungiDB:An15g01100"/>
<reference evidence="2" key="2">
    <citation type="submission" date="2025-08" db="UniProtKB">
        <authorList>
            <consortium name="RefSeq"/>
        </authorList>
    </citation>
    <scope>IDENTIFICATION</scope>
</reference>
<evidence type="ECO:0000256" key="1">
    <source>
        <dbReference type="SAM" id="MobiDB-lite"/>
    </source>
</evidence>
<dbReference type="RefSeq" id="XP_059602443.1">
    <property type="nucleotide sequence ID" value="XM_059744463.1"/>
</dbReference>
<protein>
    <submittedName>
        <fullName evidence="2">Uncharacterized protein</fullName>
    </submittedName>
</protein>
<proteinExistence type="predicted"/>
<evidence type="ECO:0000313" key="2">
    <source>
        <dbReference type="RefSeq" id="XP_059602443.1"/>
    </source>
</evidence>
<accession>A0AAJ8BT28</accession>
<sequence length="125" mass="13682">MTAGAPPLQPTPQSVQFRWGERMVDGVGVLWVLVSKQLQKNAENGRRPDKIPQPLSMLEKKSISQPDDGHCNDHPVDILTTLHSAPPPPSSSSSSIEWFRHRGGGMGWSSRPCTVIEPPGIHAQM</sequence>
<feature type="compositionally biased region" description="Basic and acidic residues" evidence="1">
    <location>
        <begin position="61"/>
        <end position="76"/>
    </location>
</feature>
<reference evidence="2" key="1">
    <citation type="submission" date="2025-02" db="EMBL/GenBank/DDBJ databases">
        <authorList>
            <consortium name="NCBI Genome Project"/>
        </authorList>
    </citation>
    <scope>NUCLEOTIDE SEQUENCE</scope>
</reference>
<dbReference type="AlphaFoldDB" id="A0AAJ8BT28"/>
<organism evidence="2">
    <name type="scientific">Aspergillus niger</name>
    <dbReference type="NCBI Taxonomy" id="5061"/>
    <lineage>
        <taxon>Eukaryota</taxon>
        <taxon>Fungi</taxon>
        <taxon>Dikarya</taxon>
        <taxon>Ascomycota</taxon>
        <taxon>Pezizomycotina</taxon>
        <taxon>Eurotiomycetes</taxon>
        <taxon>Eurotiomycetidae</taxon>
        <taxon>Eurotiales</taxon>
        <taxon>Aspergillaceae</taxon>
        <taxon>Aspergillus</taxon>
        <taxon>Aspergillus subgen. Circumdati</taxon>
    </lineage>
</organism>
<name>A0AAJ8BT28_ASPNG</name>
<dbReference type="KEGG" id="ang:An15g01100"/>
<feature type="region of interest" description="Disordered" evidence="1">
    <location>
        <begin position="61"/>
        <end position="98"/>
    </location>
</feature>